<sequence length="222" mass="23708">MRIPREDFLRRTLKEHCTSAEIDAAAATTPAQAGLSPALIEKLAKQAVRSESTRASAFSAATGLPGGFALLGMVPPDVAQNLAHVLRVSQKLAYLHGWPDFFDGDEFDETTKGILTLFSGVMFGAYGATQGISNLLANRVASEWPKRALSQGVLYPVVNRIATQLGLRMSKEAFARGVSKVVPVLGGLVSGGFTMATFWPMASRLRRHLAGLELAQPSPGQT</sequence>
<evidence type="ECO:0000313" key="2">
    <source>
        <dbReference type="EMBL" id="RRD07272.1"/>
    </source>
</evidence>
<dbReference type="RefSeq" id="WP_124842326.1">
    <property type="nucleotide sequence ID" value="NZ_RQZG01000001.1"/>
</dbReference>
<keyword evidence="1" id="KW-0812">Transmembrane</keyword>
<gene>
    <name evidence="2" type="ORF">EII34_01960</name>
</gene>
<accession>A0A3P1TCU3</accession>
<dbReference type="Proteomes" id="UP000280819">
    <property type="component" value="Unassembled WGS sequence"/>
</dbReference>
<name>A0A3P1TCU3_9ACTN</name>
<evidence type="ECO:0000313" key="3">
    <source>
        <dbReference type="Proteomes" id="UP000280819"/>
    </source>
</evidence>
<comment type="caution">
    <text evidence="2">The sequence shown here is derived from an EMBL/GenBank/DDBJ whole genome shotgun (WGS) entry which is preliminary data.</text>
</comment>
<proteinExistence type="predicted"/>
<organism evidence="2 3">
    <name type="scientific">Arachnia propionica</name>
    <dbReference type="NCBI Taxonomy" id="1750"/>
    <lineage>
        <taxon>Bacteria</taxon>
        <taxon>Bacillati</taxon>
        <taxon>Actinomycetota</taxon>
        <taxon>Actinomycetes</taxon>
        <taxon>Propionibacteriales</taxon>
        <taxon>Propionibacteriaceae</taxon>
        <taxon>Arachnia</taxon>
    </lineage>
</organism>
<evidence type="ECO:0000256" key="1">
    <source>
        <dbReference type="SAM" id="Phobius"/>
    </source>
</evidence>
<dbReference type="AlphaFoldDB" id="A0A3P1TCU3"/>
<dbReference type="EMBL" id="RQZG01000001">
    <property type="protein sequence ID" value="RRD07272.1"/>
    <property type="molecule type" value="Genomic_DNA"/>
</dbReference>
<reference evidence="2 3" key="1">
    <citation type="submission" date="2018-11" db="EMBL/GenBank/DDBJ databases">
        <title>Genomes From Bacteria Associated with the Canine Oral Cavity: a Test Case for Automated Genome-Based Taxonomic Assignment.</title>
        <authorList>
            <person name="Coil D.A."/>
            <person name="Jospin G."/>
            <person name="Darling A.E."/>
            <person name="Wallis C."/>
            <person name="Davis I.J."/>
            <person name="Harris S."/>
            <person name="Eisen J.A."/>
            <person name="Holcombe L.J."/>
            <person name="O'Flynn C."/>
        </authorList>
    </citation>
    <scope>NUCLEOTIDE SEQUENCE [LARGE SCALE GENOMIC DNA]</scope>
    <source>
        <strain evidence="2 3">OH887_COT-365</strain>
    </source>
</reference>
<dbReference type="OrthoDB" id="306887at2"/>
<protein>
    <submittedName>
        <fullName evidence="2">Uncharacterized protein</fullName>
    </submittedName>
</protein>
<feature type="transmembrane region" description="Helical" evidence="1">
    <location>
        <begin position="178"/>
        <end position="199"/>
    </location>
</feature>
<keyword evidence="1" id="KW-1133">Transmembrane helix</keyword>
<keyword evidence="1" id="KW-0472">Membrane</keyword>